<evidence type="ECO:0000313" key="4">
    <source>
        <dbReference type="Proteomes" id="UP001597139"/>
    </source>
</evidence>
<dbReference type="InterPro" id="IPR032466">
    <property type="entry name" value="Metal_Hydrolase"/>
</dbReference>
<keyword evidence="1" id="KW-0378">Hydrolase</keyword>
<dbReference type="InterPro" id="IPR050287">
    <property type="entry name" value="MTA/SAH_deaminase"/>
</dbReference>
<reference evidence="3 4" key="1">
    <citation type="journal article" date="2019" name="Int. J. Syst. Evol. Microbiol.">
        <title>The Global Catalogue of Microorganisms (GCM) 10K type strain sequencing project: providing services to taxonomists for standard genome sequencing and annotation.</title>
        <authorList>
            <consortium name="The Broad Institute Genomics Platform"/>
            <consortium name="The Broad Institute Genome Sequencing Center for Infectious Disease"/>
            <person name="Wu L."/>
            <person name="Ma J."/>
        </authorList>
    </citation>
    <scope>NUCLEOTIDE SEQUENCE [LARGE SCALE GENOMIC DNA]</scope>
    <source>
        <strain evidence="3 4">CGMCC 1.12859</strain>
    </source>
</reference>
<proteinExistence type="predicted"/>
<dbReference type="Gene3D" id="3.20.20.140">
    <property type="entry name" value="Metal-dependent hydrolases"/>
    <property type="match status" value="1"/>
</dbReference>
<dbReference type="InterPro" id="IPR011059">
    <property type="entry name" value="Metal-dep_hydrolase_composite"/>
</dbReference>
<dbReference type="Pfam" id="PF01979">
    <property type="entry name" value="Amidohydro_1"/>
    <property type="match status" value="1"/>
</dbReference>
<dbReference type="SUPFAM" id="SSF51338">
    <property type="entry name" value="Composite domain of metallo-dependent hydrolases"/>
    <property type="match status" value="1"/>
</dbReference>
<dbReference type="InterPro" id="IPR006680">
    <property type="entry name" value="Amidohydro-rel"/>
</dbReference>
<dbReference type="SUPFAM" id="SSF51556">
    <property type="entry name" value="Metallo-dependent hydrolases"/>
    <property type="match status" value="1"/>
</dbReference>
<evidence type="ECO:0000259" key="2">
    <source>
        <dbReference type="Pfam" id="PF01979"/>
    </source>
</evidence>
<dbReference type="Proteomes" id="UP001597139">
    <property type="component" value="Unassembled WGS sequence"/>
</dbReference>
<comment type="caution">
    <text evidence="3">The sequence shown here is derived from an EMBL/GenBank/DDBJ whole genome shotgun (WGS) entry which is preliminary data.</text>
</comment>
<evidence type="ECO:0000256" key="1">
    <source>
        <dbReference type="ARBA" id="ARBA00022801"/>
    </source>
</evidence>
<dbReference type="Gene3D" id="2.30.40.10">
    <property type="entry name" value="Urease, subunit C, domain 1"/>
    <property type="match status" value="1"/>
</dbReference>
<sequence>MDTLVRNATLLTMRGDRLGIVDDGAVGIDGDRISYVGPAAEAPEPGDAGTVDAEGGVVMPGLVNAHTHMSHTLLRGAAQDVPEIEWMNRALGPLSAAADEGDRIAGARLGAMEAVRAGATTVCEYAGDVGTLAEEVYQPLGVGVVAVETINEVPDERGDLGPRELYPFDREQGERALARADRLFESFADDPLVTPAYGPQALDMVSPELLDAVHQHARERDAKLHLHTAQGEREAIQVEERYGADASTVSVLSDLGVVDDALVAVHCHGASPEERRHLAESGASMLGCPSSIAAIDGIVPPVAEFREYGAAVGIGTDQAPGPGHHSMFREARTAATLSKVEHTDPTALTAPEALRLATVGGAEALGIADEVGTLAPGTRADLLVVETDQLSTAPAVDSPLHTAVPNLVYSTTGREIRDVFVAGESVVREGTFVDADPAAAVEEATERAAALYERASDDWRAAGSALVTAVDEGWL</sequence>
<dbReference type="GO" id="GO:0016787">
    <property type="term" value="F:hydrolase activity"/>
    <property type="evidence" value="ECO:0007669"/>
    <property type="project" value="UniProtKB-KW"/>
</dbReference>
<gene>
    <name evidence="3" type="ORF">ACFSAU_02280</name>
</gene>
<keyword evidence="4" id="KW-1185">Reference proteome</keyword>
<dbReference type="PANTHER" id="PTHR43794">
    <property type="entry name" value="AMINOHYDROLASE SSNA-RELATED"/>
    <property type="match status" value="1"/>
</dbReference>
<protein>
    <submittedName>
        <fullName evidence="3">Amidohydrolase family protein</fullName>
    </submittedName>
</protein>
<evidence type="ECO:0000313" key="3">
    <source>
        <dbReference type="EMBL" id="MFD1566306.1"/>
    </source>
</evidence>
<feature type="domain" description="Amidohydrolase-related" evidence="2">
    <location>
        <begin position="57"/>
        <end position="426"/>
    </location>
</feature>
<accession>A0ABD6BNW7</accession>
<dbReference type="EMBL" id="JBHUCZ010000001">
    <property type="protein sequence ID" value="MFD1566306.1"/>
    <property type="molecule type" value="Genomic_DNA"/>
</dbReference>
<dbReference type="AlphaFoldDB" id="A0ABD6BNW7"/>
<dbReference type="PANTHER" id="PTHR43794:SF11">
    <property type="entry name" value="AMIDOHYDROLASE-RELATED DOMAIN-CONTAINING PROTEIN"/>
    <property type="match status" value="1"/>
</dbReference>
<organism evidence="3 4">
    <name type="scientific">Halolamina litorea</name>
    <dbReference type="NCBI Taxonomy" id="1515593"/>
    <lineage>
        <taxon>Archaea</taxon>
        <taxon>Methanobacteriati</taxon>
        <taxon>Methanobacteriota</taxon>
        <taxon>Stenosarchaea group</taxon>
        <taxon>Halobacteria</taxon>
        <taxon>Halobacteriales</taxon>
        <taxon>Haloferacaceae</taxon>
    </lineage>
</organism>
<dbReference type="RefSeq" id="WP_267645583.1">
    <property type="nucleotide sequence ID" value="NZ_JANHGR010000001.1"/>
</dbReference>
<name>A0ABD6BNW7_9EURY</name>